<keyword evidence="6" id="KW-1015">Disulfide bond</keyword>
<keyword evidence="2 10" id="KW-0732">Signal</keyword>
<keyword evidence="4" id="KW-0378">Hydrolase</keyword>
<dbReference type="InterPro" id="IPR007110">
    <property type="entry name" value="Ig-like_dom"/>
</dbReference>
<dbReference type="GO" id="GO:0016787">
    <property type="term" value="F:hydrolase activity"/>
    <property type="evidence" value="ECO:0007669"/>
    <property type="project" value="UniProtKB-KW"/>
</dbReference>
<organism evidence="13 14">
    <name type="scientific">Seriola dumerili</name>
    <name type="common">Greater amberjack</name>
    <name type="synonym">Caranx dumerili</name>
    <dbReference type="NCBI Taxonomy" id="41447"/>
    <lineage>
        <taxon>Eukaryota</taxon>
        <taxon>Metazoa</taxon>
        <taxon>Chordata</taxon>
        <taxon>Craniata</taxon>
        <taxon>Vertebrata</taxon>
        <taxon>Euteleostomi</taxon>
        <taxon>Actinopterygii</taxon>
        <taxon>Neopterygii</taxon>
        <taxon>Teleostei</taxon>
        <taxon>Neoteleostei</taxon>
        <taxon>Acanthomorphata</taxon>
        <taxon>Carangaria</taxon>
        <taxon>Carangiformes</taxon>
        <taxon>Carangidae</taxon>
        <taxon>Seriola</taxon>
    </lineage>
</organism>
<protein>
    <submittedName>
        <fullName evidence="13">Interleukin-1 receptor type 1-like</fullName>
    </submittedName>
</protein>
<evidence type="ECO:0000256" key="9">
    <source>
        <dbReference type="SAM" id="Phobius"/>
    </source>
</evidence>
<dbReference type="PROSITE" id="PS50104">
    <property type="entry name" value="TIR"/>
    <property type="match status" value="1"/>
</dbReference>
<dbReference type="GeneTree" id="ENSGT01090000259985"/>
<evidence type="ECO:0000313" key="14">
    <source>
        <dbReference type="Proteomes" id="UP000261420"/>
    </source>
</evidence>
<keyword evidence="9" id="KW-1133">Transmembrane helix</keyword>
<comment type="similarity">
    <text evidence="1">Belongs to the interleukin-1 receptor family.</text>
</comment>
<dbReference type="SUPFAM" id="SSF48726">
    <property type="entry name" value="Immunoglobulin"/>
    <property type="match status" value="2"/>
</dbReference>
<keyword evidence="8" id="KW-0393">Immunoglobulin domain</keyword>
<dbReference type="PANTHER" id="PTHR11890">
    <property type="entry name" value="INTERLEUKIN-1 RECEPTOR FAMILY MEMBER"/>
    <property type="match status" value="1"/>
</dbReference>
<feature type="signal peptide" evidence="10">
    <location>
        <begin position="1"/>
        <end position="21"/>
    </location>
</feature>
<evidence type="ECO:0000256" key="6">
    <source>
        <dbReference type="ARBA" id="ARBA00023157"/>
    </source>
</evidence>
<dbReference type="InterPro" id="IPR013151">
    <property type="entry name" value="Immunoglobulin_dom"/>
</dbReference>
<evidence type="ECO:0000256" key="10">
    <source>
        <dbReference type="SAM" id="SignalP"/>
    </source>
</evidence>
<sequence>MVVKVLLVPLLFLFTSKPGACHLTLEEQYVRRGEMVLLQCPSTCYQKGDAKVIWTSYTAQKMDLTNMSSAEQKQMGVLVHQNSLVILSASVDHHGNYSCSVGNASCQFRFMLTASTSKSKEYEEMHNKSCDTQESCMLNCPDPTIPPNITKNGFTWHKGEAKDGYFQTVEEKDKGVYTCTRSYLYLGQIYNKTFRVELQLKPKKFDKAAVIISPKDNEVVPVDLGSKAEIECKAVTYSDFDGVFWISGGSVMFKNPSLPVYYKTTREKNAEKIKLTASLVFKKVSEEDLSKNYTCKLESVSNNLPSFVTITLVQKTRPSYIFLCPSIVAIVVVMVVTVIIYVKLKIDITLFLRDTLGCYGRTSDGKIYDAFVMCYKSDTDAGVNADDRKWLESVLEEKFGYSLCLYDRDVLPGKATAEAVLDCIEQSRTVVLVPTSPDPDLGSGLLSAIHAALVERQTRLIFIKTETTQDSTSGSLAEALQFFSEAGVCVTWKGLSSMPSASSFWKQLRYYLPAIPRLLLLHMSSCTLHHLPF</sequence>
<dbReference type="AlphaFoldDB" id="A0A3B4V1E2"/>
<evidence type="ECO:0000256" key="5">
    <source>
        <dbReference type="ARBA" id="ARBA00023027"/>
    </source>
</evidence>
<keyword evidence="9" id="KW-0812">Transmembrane</keyword>
<reference evidence="13" key="2">
    <citation type="submission" date="2025-09" db="UniProtKB">
        <authorList>
            <consortium name="Ensembl"/>
        </authorList>
    </citation>
    <scope>IDENTIFICATION</scope>
</reference>
<dbReference type="Proteomes" id="UP000261420">
    <property type="component" value="Unplaced"/>
</dbReference>
<evidence type="ECO:0000259" key="11">
    <source>
        <dbReference type="PROSITE" id="PS50104"/>
    </source>
</evidence>
<feature type="transmembrane region" description="Helical" evidence="9">
    <location>
        <begin position="320"/>
        <end position="342"/>
    </location>
</feature>
<dbReference type="Pfam" id="PF00047">
    <property type="entry name" value="ig"/>
    <property type="match status" value="1"/>
</dbReference>
<dbReference type="PROSITE" id="PS50835">
    <property type="entry name" value="IG_LIKE"/>
    <property type="match status" value="2"/>
</dbReference>
<evidence type="ECO:0000313" key="13">
    <source>
        <dbReference type="Ensembl" id="ENSSDUP00000024593.1"/>
    </source>
</evidence>
<dbReference type="STRING" id="41447.ENSSDUP00000024593"/>
<feature type="domain" description="TIR" evidence="11">
    <location>
        <begin position="366"/>
        <end position="512"/>
    </location>
</feature>
<dbReference type="SMART" id="SM00255">
    <property type="entry name" value="TIR"/>
    <property type="match status" value="1"/>
</dbReference>
<evidence type="ECO:0000256" key="3">
    <source>
        <dbReference type="ARBA" id="ARBA00022737"/>
    </source>
</evidence>
<dbReference type="Pfam" id="PF01582">
    <property type="entry name" value="TIR"/>
    <property type="match status" value="1"/>
</dbReference>
<name>A0A3B4V1E2_SERDU</name>
<evidence type="ECO:0000256" key="7">
    <source>
        <dbReference type="ARBA" id="ARBA00023180"/>
    </source>
</evidence>
<evidence type="ECO:0000256" key="2">
    <source>
        <dbReference type="ARBA" id="ARBA00022729"/>
    </source>
</evidence>
<feature type="chain" id="PRO_5017431995" evidence="10">
    <location>
        <begin position="22"/>
        <end position="533"/>
    </location>
</feature>
<dbReference type="PRINTS" id="PR01536">
    <property type="entry name" value="INTRLKN1R12F"/>
</dbReference>
<feature type="domain" description="Ig-like" evidence="12">
    <location>
        <begin position="214"/>
        <end position="311"/>
    </location>
</feature>
<dbReference type="InterPro" id="IPR013783">
    <property type="entry name" value="Ig-like_fold"/>
</dbReference>
<dbReference type="OMA" id="THFREHD"/>
<keyword evidence="3" id="KW-0677">Repeat</keyword>
<dbReference type="InterPro" id="IPR003599">
    <property type="entry name" value="Ig_sub"/>
</dbReference>
<dbReference type="Ensembl" id="ENSSDUT00000025050.1">
    <property type="protein sequence ID" value="ENSSDUP00000024593.1"/>
    <property type="gene ID" value="ENSSDUG00000017856.1"/>
</dbReference>
<proteinExistence type="inferred from homology"/>
<dbReference type="InterPro" id="IPR000157">
    <property type="entry name" value="TIR_dom"/>
</dbReference>
<keyword evidence="14" id="KW-1185">Reference proteome</keyword>
<dbReference type="InterPro" id="IPR035897">
    <property type="entry name" value="Toll_tir_struct_dom_sf"/>
</dbReference>
<evidence type="ECO:0000259" key="12">
    <source>
        <dbReference type="PROSITE" id="PS50835"/>
    </source>
</evidence>
<dbReference type="GO" id="GO:0004908">
    <property type="term" value="F:interleukin-1 receptor activity"/>
    <property type="evidence" value="ECO:0007669"/>
    <property type="project" value="InterPro"/>
</dbReference>
<dbReference type="PRINTS" id="PR01537">
    <property type="entry name" value="INTRLKN1R1F"/>
</dbReference>
<keyword evidence="9" id="KW-0472">Membrane</keyword>
<evidence type="ECO:0000256" key="8">
    <source>
        <dbReference type="ARBA" id="ARBA00023319"/>
    </source>
</evidence>
<dbReference type="Gene3D" id="3.40.50.10140">
    <property type="entry name" value="Toll/interleukin-1 receptor homology (TIR) domain"/>
    <property type="match status" value="1"/>
</dbReference>
<keyword evidence="5" id="KW-0520">NAD</keyword>
<evidence type="ECO:0000256" key="4">
    <source>
        <dbReference type="ARBA" id="ARBA00022801"/>
    </source>
</evidence>
<feature type="domain" description="Ig-like" evidence="12">
    <location>
        <begin position="18"/>
        <end position="123"/>
    </location>
</feature>
<accession>A0A3B4V1E2</accession>
<dbReference type="InterPro" id="IPR004074">
    <property type="entry name" value="IL-1_rcpt_I/II-typ"/>
</dbReference>
<dbReference type="PANTHER" id="PTHR11890:SF6">
    <property type="entry name" value="INTERLEUKIN-18 RECEPTOR 1"/>
    <property type="match status" value="1"/>
</dbReference>
<reference evidence="13" key="1">
    <citation type="submission" date="2025-08" db="UniProtKB">
        <authorList>
            <consortium name="Ensembl"/>
        </authorList>
    </citation>
    <scope>IDENTIFICATION</scope>
</reference>
<dbReference type="InterPro" id="IPR036179">
    <property type="entry name" value="Ig-like_dom_sf"/>
</dbReference>
<dbReference type="SUPFAM" id="SSF52200">
    <property type="entry name" value="Toll/Interleukin receptor TIR domain"/>
    <property type="match status" value="1"/>
</dbReference>
<keyword evidence="7" id="KW-0325">Glycoprotein</keyword>
<dbReference type="InterPro" id="IPR015621">
    <property type="entry name" value="IL-1_rcpt_fam"/>
</dbReference>
<dbReference type="Gene3D" id="2.60.40.10">
    <property type="entry name" value="Immunoglobulins"/>
    <property type="match status" value="3"/>
</dbReference>
<evidence type="ECO:0000256" key="1">
    <source>
        <dbReference type="ARBA" id="ARBA00009752"/>
    </source>
</evidence>
<dbReference type="SMART" id="SM00409">
    <property type="entry name" value="IG"/>
    <property type="match status" value="3"/>
</dbReference>